<keyword evidence="4" id="KW-1185">Reference proteome</keyword>
<feature type="region of interest" description="Disordered" evidence="1">
    <location>
        <begin position="95"/>
        <end position="190"/>
    </location>
</feature>
<dbReference type="Pfam" id="PF20149">
    <property type="entry name" value="DUF6532"/>
    <property type="match status" value="1"/>
</dbReference>
<dbReference type="Proteomes" id="UP000714275">
    <property type="component" value="Unassembled WGS sequence"/>
</dbReference>
<feature type="compositionally biased region" description="Polar residues" evidence="1">
    <location>
        <begin position="155"/>
        <end position="182"/>
    </location>
</feature>
<accession>A0A9P7CWC1</accession>
<evidence type="ECO:0000259" key="2">
    <source>
        <dbReference type="Pfam" id="PF20149"/>
    </source>
</evidence>
<name>A0A9P7CWC1_9AGAM</name>
<proteinExistence type="predicted"/>
<organism evidence="3 4">
    <name type="scientific">Suillus placidus</name>
    <dbReference type="NCBI Taxonomy" id="48579"/>
    <lineage>
        <taxon>Eukaryota</taxon>
        <taxon>Fungi</taxon>
        <taxon>Dikarya</taxon>
        <taxon>Basidiomycota</taxon>
        <taxon>Agaricomycotina</taxon>
        <taxon>Agaricomycetes</taxon>
        <taxon>Agaricomycetidae</taxon>
        <taxon>Boletales</taxon>
        <taxon>Suillineae</taxon>
        <taxon>Suillaceae</taxon>
        <taxon>Suillus</taxon>
    </lineage>
</organism>
<gene>
    <name evidence="3" type="ORF">EV702DRAFT_1050997</name>
</gene>
<reference evidence="3" key="1">
    <citation type="journal article" date="2020" name="New Phytol.">
        <title>Comparative genomics reveals dynamic genome evolution in host specialist ectomycorrhizal fungi.</title>
        <authorList>
            <person name="Lofgren L.A."/>
            <person name="Nguyen N.H."/>
            <person name="Vilgalys R."/>
            <person name="Ruytinx J."/>
            <person name="Liao H.L."/>
            <person name="Branco S."/>
            <person name="Kuo A."/>
            <person name="LaButti K."/>
            <person name="Lipzen A."/>
            <person name="Andreopoulos W."/>
            <person name="Pangilinan J."/>
            <person name="Riley R."/>
            <person name="Hundley H."/>
            <person name="Na H."/>
            <person name="Barry K."/>
            <person name="Grigoriev I.V."/>
            <person name="Stajich J.E."/>
            <person name="Kennedy P.G."/>
        </authorList>
    </citation>
    <scope>NUCLEOTIDE SEQUENCE</scope>
    <source>
        <strain evidence="3">DOB743</strain>
    </source>
</reference>
<feature type="domain" description="DUF6532" evidence="2">
    <location>
        <begin position="294"/>
        <end position="470"/>
    </location>
</feature>
<protein>
    <recommendedName>
        <fullName evidence="2">DUF6532 domain-containing protein</fullName>
    </recommendedName>
</protein>
<dbReference type="EMBL" id="JABBWD010000107">
    <property type="protein sequence ID" value="KAG1765458.1"/>
    <property type="molecule type" value="Genomic_DNA"/>
</dbReference>
<evidence type="ECO:0000313" key="4">
    <source>
        <dbReference type="Proteomes" id="UP000714275"/>
    </source>
</evidence>
<feature type="compositionally biased region" description="Polar residues" evidence="1">
    <location>
        <begin position="101"/>
        <end position="110"/>
    </location>
</feature>
<feature type="region of interest" description="Disordered" evidence="1">
    <location>
        <begin position="238"/>
        <end position="270"/>
    </location>
</feature>
<dbReference type="OrthoDB" id="3225557at2759"/>
<dbReference type="AlphaFoldDB" id="A0A9P7CWC1"/>
<evidence type="ECO:0000256" key="1">
    <source>
        <dbReference type="SAM" id="MobiDB-lite"/>
    </source>
</evidence>
<evidence type="ECO:0000313" key="3">
    <source>
        <dbReference type="EMBL" id="KAG1765458.1"/>
    </source>
</evidence>
<feature type="compositionally biased region" description="Basic and acidic residues" evidence="1">
    <location>
        <begin position="238"/>
        <end position="249"/>
    </location>
</feature>
<dbReference type="InterPro" id="IPR045341">
    <property type="entry name" value="DUF6532"/>
</dbReference>
<comment type="caution">
    <text evidence="3">The sequence shown here is derived from an EMBL/GenBank/DDBJ whole genome shotgun (WGS) entry which is preliminary data.</text>
</comment>
<sequence length="529" mass="59269">MDMGKTWVIGLGGCALKCDMSWMGYHWCWMLDVMADREERIKFVSSMRMAWHWNHTMSSEDHPTQGVQNAKKKALSNAVDVSPVAEEDEVATKRWLPDMPGSQQELQWGSQPWPKPTWLDTKKSSGHHTTRQLKSIKEDQLVEQSESEEADGHTDSNGTNFDGTDFQVSSRPRTQSTSSLHMLTNEPETPMWADDLIVSESEESCNSDEPAPKSDTSTFINASTLHLAHADTMKMKSEEYSLDTKHKSDASSTVGSELSSHHSRSSSPKLVLTGNRKVKMTDQDITTRRVIQGAILKVKAHMTFINGYPELIEKTSFSHDVLLKAAHDHGATSVEMQIKNNDVEACVPLFHGDLKDDACGQVATYLHLGSDSIASAKAFIKNHSYHYFMQFSVHFETLLHLMKGRYFNGPKSVSTVFAHKFAGITKNKANQPEVPIPMVVLTSTSVYAALFWKAQGSPPKFNFTGNQFRYEDKCTTKFHKLMADIFAAIQDLMHTKKVAADSKVDALAFLDLDGMDKKSAYIMHQLHSI</sequence>